<feature type="region of interest" description="Disordered" evidence="5">
    <location>
        <begin position="388"/>
        <end position="411"/>
    </location>
</feature>
<keyword evidence="4" id="KW-0720">Serine protease</keyword>
<dbReference type="Pfam" id="PF00089">
    <property type="entry name" value="Trypsin"/>
    <property type="match status" value="1"/>
</dbReference>
<dbReference type="InterPro" id="IPR001254">
    <property type="entry name" value="Trypsin_dom"/>
</dbReference>
<evidence type="ECO:0000313" key="8">
    <source>
        <dbReference type="EMBL" id="CAE0715914.1"/>
    </source>
</evidence>
<reference evidence="8" key="1">
    <citation type="submission" date="2021-01" db="EMBL/GenBank/DDBJ databases">
        <authorList>
            <person name="Corre E."/>
            <person name="Pelletier E."/>
            <person name="Niang G."/>
            <person name="Scheremetjew M."/>
            <person name="Finn R."/>
            <person name="Kale V."/>
            <person name="Holt S."/>
            <person name="Cochrane G."/>
            <person name="Meng A."/>
            <person name="Brown T."/>
            <person name="Cohen L."/>
        </authorList>
    </citation>
    <scope>NUCLEOTIDE SEQUENCE</scope>
    <source>
        <strain evidence="8">10249 10 AB</strain>
    </source>
</reference>
<keyword evidence="3" id="KW-1015">Disulfide bond</keyword>
<evidence type="ECO:0000256" key="6">
    <source>
        <dbReference type="SAM" id="SignalP"/>
    </source>
</evidence>
<dbReference type="Gene3D" id="2.40.10.10">
    <property type="entry name" value="Trypsin-like serine proteases"/>
    <property type="match status" value="1"/>
</dbReference>
<dbReference type="InterPro" id="IPR043504">
    <property type="entry name" value="Peptidase_S1_PA_chymotrypsin"/>
</dbReference>
<feature type="compositionally biased region" description="Basic and acidic residues" evidence="5">
    <location>
        <begin position="62"/>
        <end position="73"/>
    </location>
</feature>
<dbReference type="InterPro" id="IPR001314">
    <property type="entry name" value="Peptidase_S1A"/>
</dbReference>
<dbReference type="InterPro" id="IPR018114">
    <property type="entry name" value="TRYPSIN_HIS"/>
</dbReference>
<dbReference type="InterPro" id="IPR050430">
    <property type="entry name" value="Peptidase_S1"/>
</dbReference>
<feature type="region of interest" description="Disordered" evidence="5">
    <location>
        <begin position="24"/>
        <end position="76"/>
    </location>
</feature>
<evidence type="ECO:0000256" key="4">
    <source>
        <dbReference type="RuleBase" id="RU363034"/>
    </source>
</evidence>
<dbReference type="AlphaFoldDB" id="A0A7S4AHI1"/>
<sequence length="441" mass="48041">MMPGLQSLVVAIAFAFALVARTGSAKPGSSKRKRRFRKGRWLEDSTISSNSSTNGATIRSSTNHDNDNFPERRPRIHGGWRTMEDRYSYAQISLQWEDEGHQCGGSLVAPDMVLTAAHCIGTFDRIEIGKHSRIDPTDASETFSLGKELMHPDYDDDTTRFDVMLVQLNATSKMARPVRINQNEYVPLDGTMLTVIGMGYNGDWELPDTVLETSVEYQHNGRCDDIVDDHGITLDGDLYPDMLCAGSEGRDSCYGDSGSPLVLKGATEQNDVQIGLVSWGYECAGELPGVYSRLSHNSVFTFVEKTVCQHSSDPPAYMDCTKWTASPTITPTGTPSLTPTVPPSAAPTDSPAPTISASPTSPESQSPTTMRLREFLEGTDLTLTKTIQDSKQQQERQKKDEEPPQSRLTDASAADCVAPSFSAGVTALLLVASGTIWACLL</sequence>
<dbReference type="SUPFAM" id="SSF50494">
    <property type="entry name" value="Trypsin-like serine proteases"/>
    <property type="match status" value="1"/>
</dbReference>
<feature type="region of interest" description="Disordered" evidence="5">
    <location>
        <begin position="329"/>
        <end position="369"/>
    </location>
</feature>
<dbReference type="InterPro" id="IPR009003">
    <property type="entry name" value="Peptidase_S1_PA"/>
</dbReference>
<accession>A0A7S4AHI1</accession>
<feature type="compositionally biased region" description="Polar residues" evidence="5">
    <location>
        <begin position="45"/>
        <end position="61"/>
    </location>
</feature>
<protein>
    <recommendedName>
        <fullName evidence="7">Peptidase S1 domain-containing protein</fullName>
    </recommendedName>
</protein>
<dbReference type="PRINTS" id="PR00722">
    <property type="entry name" value="CHYMOTRYPSIN"/>
</dbReference>
<feature type="compositionally biased region" description="Low complexity" evidence="5">
    <location>
        <begin position="346"/>
        <end position="369"/>
    </location>
</feature>
<keyword evidence="4" id="KW-0645">Protease</keyword>
<name>A0A7S4AHI1_9STRA</name>
<dbReference type="PANTHER" id="PTHR24276:SF91">
    <property type="entry name" value="AT26814P-RELATED"/>
    <property type="match status" value="1"/>
</dbReference>
<proteinExistence type="inferred from homology"/>
<keyword evidence="6" id="KW-0732">Signal</keyword>
<feature type="compositionally biased region" description="Basic residues" evidence="5">
    <location>
        <begin position="29"/>
        <end position="39"/>
    </location>
</feature>
<dbReference type="EMBL" id="HBIX01011517">
    <property type="protein sequence ID" value="CAE0715914.1"/>
    <property type="molecule type" value="Transcribed_RNA"/>
</dbReference>
<dbReference type="GO" id="GO:0004252">
    <property type="term" value="F:serine-type endopeptidase activity"/>
    <property type="evidence" value="ECO:0007669"/>
    <property type="project" value="InterPro"/>
</dbReference>
<comment type="similarity">
    <text evidence="1">Belongs to the peptidase S1 family.</text>
</comment>
<feature type="compositionally biased region" description="Basic and acidic residues" evidence="5">
    <location>
        <begin position="392"/>
        <end position="404"/>
    </location>
</feature>
<evidence type="ECO:0000256" key="2">
    <source>
        <dbReference type="ARBA" id="ARBA00023026"/>
    </source>
</evidence>
<evidence type="ECO:0000259" key="7">
    <source>
        <dbReference type="PROSITE" id="PS50240"/>
    </source>
</evidence>
<dbReference type="CDD" id="cd00190">
    <property type="entry name" value="Tryp_SPc"/>
    <property type="match status" value="1"/>
</dbReference>
<dbReference type="PROSITE" id="PS00134">
    <property type="entry name" value="TRYPSIN_HIS"/>
    <property type="match status" value="1"/>
</dbReference>
<keyword evidence="4" id="KW-0378">Hydrolase</keyword>
<dbReference type="SMART" id="SM00020">
    <property type="entry name" value="Tryp_SPc"/>
    <property type="match status" value="1"/>
</dbReference>
<feature type="signal peptide" evidence="6">
    <location>
        <begin position="1"/>
        <end position="25"/>
    </location>
</feature>
<dbReference type="InterPro" id="IPR033116">
    <property type="entry name" value="TRYPSIN_SER"/>
</dbReference>
<feature type="chain" id="PRO_5031110573" description="Peptidase S1 domain-containing protein" evidence="6">
    <location>
        <begin position="26"/>
        <end position="441"/>
    </location>
</feature>
<evidence type="ECO:0000256" key="1">
    <source>
        <dbReference type="ARBA" id="ARBA00007664"/>
    </source>
</evidence>
<dbReference type="PROSITE" id="PS50240">
    <property type="entry name" value="TRYPSIN_DOM"/>
    <property type="match status" value="1"/>
</dbReference>
<dbReference type="PANTHER" id="PTHR24276">
    <property type="entry name" value="POLYSERASE-RELATED"/>
    <property type="match status" value="1"/>
</dbReference>
<feature type="domain" description="Peptidase S1" evidence="7">
    <location>
        <begin position="76"/>
        <end position="308"/>
    </location>
</feature>
<dbReference type="GO" id="GO:0006508">
    <property type="term" value="P:proteolysis"/>
    <property type="evidence" value="ECO:0007669"/>
    <property type="project" value="UniProtKB-KW"/>
</dbReference>
<evidence type="ECO:0000256" key="5">
    <source>
        <dbReference type="SAM" id="MobiDB-lite"/>
    </source>
</evidence>
<dbReference type="PROSITE" id="PS00135">
    <property type="entry name" value="TRYPSIN_SER"/>
    <property type="match status" value="1"/>
</dbReference>
<gene>
    <name evidence="8" type="ORF">PAUS00366_LOCUS8666</name>
</gene>
<keyword evidence="2" id="KW-0843">Virulence</keyword>
<feature type="compositionally biased region" description="Low complexity" evidence="5">
    <location>
        <begin position="329"/>
        <end position="339"/>
    </location>
</feature>
<evidence type="ECO:0000256" key="3">
    <source>
        <dbReference type="ARBA" id="ARBA00023157"/>
    </source>
</evidence>
<organism evidence="8">
    <name type="scientific">Pseudo-nitzschia australis</name>
    <dbReference type="NCBI Taxonomy" id="44445"/>
    <lineage>
        <taxon>Eukaryota</taxon>
        <taxon>Sar</taxon>
        <taxon>Stramenopiles</taxon>
        <taxon>Ochrophyta</taxon>
        <taxon>Bacillariophyta</taxon>
        <taxon>Bacillariophyceae</taxon>
        <taxon>Bacillariophycidae</taxon>
        <taxon>Bacillariales</taxon>
        <taxon>Bacillariaceae</taxon>
        <taxon>Pseudo-nitzschia</taxon>
    </lineage>
</organism>